<evidence type="ECO:0000313" key="1">
    <source>
        <dbReference type="Proteomes" id="UP000036681"/>
    </source>
</evidence>
<evidence type="ECO:0000313" key="2">
    <source>
        <dbReference type="WBParaSite" id="ALUE_0001885301-mRNA-1"/>
    </source>
</evidence>
<reference evidence="2" key="1">
    <citation type="submission" date="2017-02" db="UniProtKB">
        <authorList>
            <consortium name="WormBaseParasite"/>
        </authorList>
    </citation>
    <scope>IDENTIFICATION</scope>
</reference>
<dbReference type="Proteomes" id="UP000036681">
    <property type="component" value="Unplaced"/>
</dbReference>
<dbReference type="AlphaFoldDB" id="A0A0M3IJL5"/>
<protein>
    <submittedName>
        <fullName evidence="2">RRM domain-containing protein</fullName>
    </submittedName>
</protein>
<organism evidence="1 2">
    <name type="scientific">Ascaris lumbricoides</name>
    <name type="common">Giant roundworm</name>
    <dbReference type="NCBI Taxonomy" id="6252"/>
    <lineage>
        <taxon>Eukaryota</taxon>
        <taxon>Metazoa</taxon>
        <taxon>Ecdysozoa</taxon>
        <taxon>Nematoda</taxon>
        <taxon>Chromadorea</taxon>
        <taxon>Rhabditida</taxon>
        <taxon>Spirurina</taxon>
        <taxon>Ascaridomorpha</taxon>
        <taxon>Ascaridoidea</taxon>
        <taxon>Ascarididae</taxon>
        <taxon>Ascaris</taxon>
    </lineage>
</organism>
<proteinExistence type="predicted"/>
<keyword evidence="1" id="KW-1185">Reference proteome</keyword>
<accession>A0A0M3IJL5</accession>
<dbReference type="WBParaSite" id="ALUE_0001885301-mRNA-1">
    <property type="protein sequence ID" value="ALUE_0001885301-mRNA-1"/>
    <property type="gene ID" value="ALUE_0001885301"/>
</dbReference>
<name>A0A0M3IJL5_ASCLU</name>
<sequence>MRLFTSKSFGGKVRTNGVCGVGWIGGASGGFCGFDSSSLEGAEVRGETMTNMQISSSSYSGVDLLENAGKDDGFCGDITQISIRGQAARKMTREMSDYFGVFVPLSPSDNSASSGGAVFTTLKEASEYANTPDAKSGEMSDYFGVFVPLSPRDNSASSGGAVFTTLKEASEYANTPDAKSGG</sequence>